<keyword evidence="1 4" id="KW-0808">Transferase</keyword>
<reference evidence="5" key="1">
    <citation type="journal article" date="2019" name="Int. J. Syst. Evol. Microbiol.">
        <title>The Global Catalogue of Microorganisms (GCM) 10K type strain sequencing project: providing services to taxonomists for standard genome sequencing and annotation.</title>
        <authorList>
            <consortium name="The Broad Institute Genomics Platform"/>
            <consortium name="The Broad Institute Genome Sequencing Center for Infectious Disease"/>
            <person name="Wu L."/>
            <person name="Ma J."/>
        </authorList>
    </citation>
    <scope>NUCLEOTIDE SEQUENCE [LARGE SCALE GENOMIC DNA]</scope>
    <source>
        <strain evidence="5">CGMCC 4.7317</strain>
    </source>
</reference>
<dbReference type="CDD" id="cd04301">
    <property type="entry name" value="NAT_SF"/>
    <property type="match status" value="1"/>
</dbReference>
<evidence type="ECO:0000259" key="3">
    <source>
        <dbReference type="PROSITE" id="PS51186"/>
    </source>
</evidence>
<dbReference type="EMBL" id="JBHSTI010000002">
    <property type="protein sequence ID" value="MFC6236312.1"/>
    <property type="molecule type" value="Genomic_DNA"/>
</dbReference>
<dbReference type="Proteomes" id="UP001596138">
    <property type="component" value="Unassembled WGS sequence"/>
</dbReference>
<dbReference type="InterPro" id="IPR000182">
    <property type="entry name" value="GNAT_dom"/>
</dbReference>
<gene>
    <name evidence="4" type="ORF">ACFQGU_00360</name>
</gene>
<name>A0ABW1SV84_9ACTN</name>
<keyword evidence="5" id="KW-1185">Reference proteome</keyword>
<sequence>MMTLRTAAPPDHARILDVMPAWWGGRDLRALVPSLFLEHFAGTSLVAEADGELAGFLIGFVSQDRPDEAYVHMIGVDPARRGDGLGRRLHDEFADLVRERGVRRIRCVTSTVNTASVAFHTSIGFVVTGTGVPVEARGLEADADGHVLMCREI</sequence>
<accession>A0ABW1SV84</accession>
<dbReference type="PANTHER" id="PTHR43877">
    <property type="entry name" value="AMINOALKYLPHOSPHONATE N-ACETYLTRANSFERASE-RELATED-RELATED"/>
    <property type="match status" value="1"/>
</dbReference>
<evidence type="ECO:0000256" key="2">
    <source>
        <dbReference type="ARBA" id="ARBA00023315"/>
    </source>
</evidence>
<proteinExistence type="predicted"/>
<evidence type="ECO:0000313" key="4">
    <source>
        <dbReference type="EMBL" id="MFC6236312.1"/>
    </source>
</evidence>
<dbReference type="SUPFAM" id="SSF55729">
    <property type="entry name" value="Acyl-CoA N-acyltransferases (Nat)"/>
    <property type="match status" value="1"/>
</dbReference>
<evidence type="ECO:0000313" key="5">
    <source>
        <dbReference type="Proteomes" id="UP001596138"/>
    </source>
</evidence>
<keyword evidence="2 4" id="KW-0012">Acyltransferase</keyword>
<dbReference type="PIRSF" id="PIRSF037663">
    <property type="entry name" value="Acetyltransf_GNAT_prd"/>
    <property type="match status" value="1"/>
</dbReference>
<dbReference type="EC" id="2.3.-.-" evidence="4"/>
<dbReference type="GO" id="GO:0016746">
    <property type="term" value="F:acyltransferase activity"/>
    <property type="evidence" value="ECO:0007669"/>
    <property type="project" value="UniProtKB-KW"/>
</dbReference>
<dbReference type="PROSITE" id="PS51186">
    <property type="entry name" value="GNAT"/>
    <property type="match status" value="1"/>
</dbReference>
<dbReference type="RefSeq" id="WP_386763360.1">
    <property type="nucleotide sequence ID" value="NZ_JBHSTI010000002.1"/>
</dbReference>
<evidence type="ECO:0000256" key="1">
    <source>
        <dbReference type="ARBA" id="ARBA00022679"/>
    </source>
</evidence>
<feature type="domain" description="N-acetyltransferase" evidence="3">
    <location>
        <begin position="2"/>
        <end position="153"/>
    </location>
</feature>
<protein>
    <submittedName>
        <fullName evidence="4">GNAT family N-acetyltransferase</fullName>
        <ecNumber evidence="4">2.3.-.-</ecNumber>
    </submittedName>
</protein>
<comment type="caution">
    <text evidence="4">The sequence shown here is derived from an EMBL/GenBank/DDBJ whole genome shotgun (WGS) entry which is preliminary data.</text>
</comment>
<dbReference type="InterPro" id="IPR016181">
    <property type="entry name" value="Acyl_CoA_acyltransferase"/>
</dbReference>
<dbReference type="InterPro" id="IPR017255">
    <property type="entry name" value="AcTrfase_GNAT_prd"/>
</dbReference>
<dbReference type="InterPro" id="IPR050832">
    <property type="entry name" value="Bact_Acetyltransf"/>
</dbReference>
<organism evidence="4 5">
    <name type="scientific">Longivirga aurantiaca</name>
    <dbReference type="NCBI Taxonomy" id="1837743"/>
    <lineage>
        <taxon>Bacteria</taxon>
        <taxon>Bacillati</taxon>
        <taxon>Actinomycetota</taxon>
        <taxon>Actinomycetes</taxon>
        <taxon>Sporichthyales</taxon>
        <taxon>Sporichthyaceae</taxon>
        <taxon>Longivirga</taxon>
    </lineage>
</organism>
<dbReference type="Gene3D" id="3.40.630.30">
    <property type="match status" value="1"/>
</dbReference>
<dbReference type="Pfam" id="PF00583">
    <property type="entry name" value="Acetyltransf_1"/>
    <property type="match status" value="1"/>
</dbReference>